<dbReference type="SUPFAM" id="SSF57701">
    <property type="entry name" value="Zn2/Cys6 DNA-binding domain"/>
    <property type="match status" value="1"/>
</dbReference>
<dbReference type="SMART" id="SM00066">
    <property type="entry name" value="GAL4"/>
    <property type="match status" value="1"/>
</dbReference>
<proteinExistence type="predicted"/>
<gene>
    <name evidence="4" type="ORF">IM811_012807</name>
</gene>
<dbReference type="AlphaFoldDB" id="A0A8H7NDU3"/>
<dbReference type="PROSITE" id="PS50048">
    <property type="entry name" value="ZN2_CY6_FUNGAL_2"/>
    <property type="match status" value="1"/>
</dbReference>
<dbReference type="PROSITE" id="PS00463">
    <property type="entry name" value="ZN2_CY6_FUNGAL_1"/>
    <property type="match status" value="1"/>
</dbReference>
<dbReference type="Proteomes" id="UP000616885">
    <property type="component" value="Unassembled WGS sequence"/>
</dbReference>
<reference evidence="4" key="1">
    <citation type="submission" date="2020-10" db="EMBL/GenBank/DDBJ databases">
        <title>High-Quality Genome Resource of Clonostachys rosea strain S41 by Oxford Nanopore Long-Read Sequencing.</title>
        <authorList>
            <person name="Wang H."/>
        </authorList>
    </citation>
    <scope>NUCLEOTIDE SEQUENCE</scope>
    <source>
        <strain evidence="4">S41</strain>
    </source>
</reference>
<dbReference type="GO" id="GO:0008270">
    <property type="term" value="F:zinc ion binding"/>
    <property type="evidence" value="ECO:0007669"/>
    <property type="project" value="InterPro"/>
</dbReference>
<evidence type="ECO:0000259" key="3">
    <source>
        <dbReference type="PROSITE" id="PS50048"/>
    </source>
</evidence>
<evidence type="ECO:0000313" key="5">
    <source>
        <dbReference type="Proteomes" id="UP000616885"/>
    </source>
</evidence>
<dbReference type="CDD" id="cd00067">
    <property type="entry name" value="GAL4"/>
    <property type="match status" value="1"/>
</dbReference>
<dbReference type="Pfam" id="PF00172">
    <property type="entry name" value="Zn_clus"/>
    <property type="match status" value="1"/>
</dbReference>
<dbReference type="EMBL" id="JADCTT010000004">
    <property type="protein sequence ID" value="KAF9754049.1"/>
    <property type="molecule type" value="Genomic_DNA"/>
</dbReference>
<feature type="domain" description="Zn(2)-C6 fungal-type" evidence="3">
    <location>
        <begin position="61"/>
        <end position="91"/>
    </location>
</feature>
<dbReference type="PANTHER" id="PTHR31668">
    <property type="entry name" value="GLUCOSE TRANSPORT TRANSCRIPTION REGULATOR RGT1-RELATED-RELATED"/>
    <property type="match status" value="1"/>
</dbReference>
<name>A0A8H7NDU3_BIOOC</name>
<feature type="region of interest" description="Disordered" evidence="2">
    <location>
        <begin position="91"/>
        <end position="171"/>
    </location>
</feature>
<dbReference type="InterPro" id="IPR050797">
    <property type="entry name" value="Carb_Metab_Trans_Reg"/>
</dbReference>
<accession>A0A8H7NDU3</accession>
<evidence type="ECO:0000313" key="4">
    <source>
        <dbReference type="EMBL" id="KAF9754049.1"/>
    </source>
</evidence>
<dbReference type="InterPro" id="IPR036864">
    <property type="entry name" value="Zn2-C6_fun-type_DNA-bd_sf"/>
</dbReference>
<dbReference type="GO" id="GO:0000981">
    <property type="term" value="F:DNA-binding transcription factor activity, RNA polymerase II-specific"/>
    <property type="evidence" value="ECO:0007669"/>
    <property type="project" value="InterPro"/>
</dbReference>
<evidence type="ECO:0000256" key="1">
    <source>
        <dbReference type="ARBA" id="ARBA00023242"/>
    </source>
</evidence>
<sequence>MVIPCEKQSFQNITQHHKTQQHIRKDEVMFGTWKYDPETDEVQNLRQAFDPITARSSQHQACNRCHEKKLKCSGEKDGCERCAANKLQCEYTRSSSRGSRRGKKNRVRSTEGAAAAAREDSPSNPPPPPRRSHSRSSQLSPNQPTTSLSTRAASRPAAPTPTPPLPQPPAEYDQERMLDRLDFSLLQPEDSFDLGSLSDAQYAGGFIPTTTLATCGAYHAQAMTATSPPTFHHYDAPRHDSDSYQAWHQQGFVQVPASAAAMGHPHLATSGQGYAVPMSTYTYQPGYQSQLDPRYQWVHRGDGEEG</sequence>
<feature type="compositionally biased region" description="Low complexity" evidence="2">
    <location>
        <begin position="135"/>
        <end position="157"/>
    </location>
</feature>
<feature type="compositionally biased region" description="Basic residues" evidence="2">
    <location>
        <begin position="98"/>
        <end position="107"/>
    </location>
</feature>
<dbReference type="InterPro" id="IPR001138">
    <property type="entry name" value="Zn2Cys6_DnaBD"/>
</dbReference>
<evidence type="ECO:0000256" key="2">
    <source>
        <dbReference type="SAM" id="MobiDB-lite"/>
    </source>
</evidence>
<protein>
    <recommendedName>
        <fullName evidence="3">Zn(2)-C6 fungal-type domain-containing protein</fullName>
    </recommendedName>
</protein>
<comment type="caution">
    <text evidence="4">The sequence shown here is derived from an EMBL/GenBank/DDBJ whole genome shotgun (WGS) entry which is preliminary data.</text>
</comment>
<keyword evidence="1" id="KW-0539">Nucleus</keyword>
<organism evidence="4 5">
    <name type="scientific">Bionectria ochroleuca</name>
    <name type="common">Gliocladium roseum</name>
    <dbReference type="NCBI Taxonomy" id="29856"/>
    <lineage>
        <taxon>Eukaryota</taxon>
        <taxon>Fungi</taxon>
        <taxon>Dikarya</taxon>
        <taxon>Ascomycota</taxon>
        <taxon>Pezizomycotina</taxon>
        <taxon>Sordariomycetes</taxon>
        <taxon>Hypocreomycetidae</taxon>
        <taxon>Hypocreales</taxon>
        <taxon>Bionectriaceae</taxon>
        <taxon>Clonostachys</taxon>
    </lineage>
</organism>
<dbReference type="Gene3D" id="4.10.240.10">
    <property type="entry name" value="Zn(2)-C6 fungal-type DNA-binding domain"/>
    <property type="match status" value="1"/>
</dbReference>
<feature type="compositionally biased region" description="Pro residues" evidence="2">
    <location>
        <begin position="158"/>
        <end position="169"/>
    </location>
</feature>